<reference evidence="1 2" key="1">
    <citation type="journal article" date="2020" name="Phytopathology">
        <title>Genome Sequence Resources of Colletotrichum truncatum, C. plurivorum, C. musicola, and C. sojae: Four Species Pathogenic to Soybean (Glycine max).</title>
        <authorList>
            <person name="Rogerio F."/>
            <person name="Boufleur T.R."/>
            <person name="Ciampi-Guillardi M."/>
            <person name="Sukno S.A."/>
            <person name="Thon M.R."/>
            <person name="Massola Junior N.S."/>
            <person name="Baroncelli R."/>
        </authorList>
    </citation>
    <scope>NUCLEOTIDE SEQUENCE [LARGE SCALE GENOMIC DNA]</scope>
    <source>
        <strain evidence="1 2">CMES1059</strain>
    </source>
</reference>
<evidence type="ECO:0000313" key="2">
    <source>
        <dbReference type="Proteomes" id="UP000805649"/>
    </source>
</evidence>
<sequence>MPDGNMNPGVPICTSVGGKPAPDYQPACCGVDEKQRTYEIGCQHNGGVRAQYTYYC</sequence>
<keyword evidence="2" id="KW-1185">Reference proteome</keyword>
<comment type="caution">
    <text evidence="1">The sequence shown here is derived from an EMBL/GenBank/DDBJ whole genome shotgun (WGS) entry which is preliminary data.</text>
</comment>
<gene>
    <name evidence="1" type="ORF">CTRU02_206445</name>
</gene>
<organism evidence="1 2">
    <name type="scientific">Colletotrichum truncatum</name>
    <name type="common">Anthracnose fungus</name>
    <name type="synonym">Colletotrichum capsici</name>
    <dbReference type="NCBI Taxonomy" id="5467"/>
    <lineage>
        <taxon>Eukaryota</taxon>
        <taxon>Fungi</taxon>
        <taxon>Dikarya</taxon>
        <taxon>Ascomycota</taxon>
        <taxon>Pezizomycotina</taxon>
        <taxon>Sordariomycetes</taxon>
        <taxon>Hypocreomycetidae</taxon>
        <taxon>Glomerellales</taxon>
        <taxon>Glomerellaceae</taxon>
        <taxon>Colletotrichum</taxon>
        <taxon>Colletotrichum truncatum species complex</taxon>
    </lineage>
</organism>
<proteinExistence type="predicted"/>
<dbReference type="Proteomes" id="UP000805649">
    <property type="component" value="Unassembled WGS sequence"/>
</dbReference>
<accession>A0ACC3Z6Z5</accession>
<dbReference type="EMBL" id="VUJX02000003">
    <property type="protein sequence ID" value="KAL0939835.1"/>
    <property type="molecule type" value="Genomic_DNA"/>
</dbReference>
<protein>
    <submittedName>
        <fullName evidence="1">Uncharacterized protein</fullName>
    </submittedName>
</protein>
<evidence type="ECO:0000313" key="1">
    <source>
        <dbReference type="EMBL" id="KAL0939835.1"/>
    </source>
</evidence>
<name>A0ACC3Z6Z5_COLTU</name>